<dbReference type="PROSITE" id="PS51186">
    <property type="entry name" value="GNAT"/>
    <property type="match status" value="1"/>
</dbReference>
<organism evidence="2 3">
    <name type="scientific">Oerskovia merdavium</name>
    <dbReference type="NCBI Taxonomy" id="2762227"/>
    <lineage>
        <taxon>Bacteria</taxon>
        <taxon>Bacillati</taxon>
        <taxon>Actinomycetota</taxon>
        <taxon>Actinomycetes</taxon>
        <taxon>Micrococcales</taxon>
        <taxon>Cellulomonadaceae</taxon>
        <taxon>Oerskovia</taxon>
    </lineage>
</organism>
<evidence type="ECO:0000313" key="2">
    <source>
        <dbReference type="EMBL" id="MBD7979475.1"/>
    </source>
</evidence>
<evidence type="ECO:0000259" key="1">
    <source>
        <dbReference type="PROSITE" id="PS51186"/>
    </source>
</evidence>
<dbReference type="InterPro" id="IPR016181">
    <property type="entry name" value="Acyl_CoA_acyltransferase"/>
</dbReference>
<dbReference type="Pfam" id="PF00583">
    <property type="entry name" value="Acetyltransf_1"/>
    <property type="match status" value="1"/>
</dbReference>
<dbReference type="InterPro" id="IPR000182">
    <property type="entry name" value="GNAT_dom"/>
</dbReference>
<reference evidence="2 3" key="1">
    <citation type="submission" date="2020-08" db="EMBL/GenBank/DDBJ databases">
        <title>A Genomic Blueprint of the Chicken Gut Microbiome.</title>
        <authorList>
            <person name="Gilroy R."/>
            <person name="Ravi A."/>
            <person name="Getino M."/>
            <person name="Pursley I."/>
            <person name="Horton D.L."/>
            <person name="Alikhan N.-F."/>
            <person name="Baker D."/>
            <person name="Gharbi K."/>
            <person name="Hall N."/>
            <person name="Watson M."/>
            <person name="Adriaenssens E.M."/>
            <person name="Foster-Nyarko E."/>
            <person name="Jarju S."/>
            <person name="Secka A."/>
            <person name="Antonio M."/>
            <person name="Oren A."/>
            <person name="Chaudhuri R."/>
            <person name="La Ragione R.M."/>
            <person name="Hildebrand F."/>
            <person name="Pallen M.J."/>
        </authorList>
    </citation>
    <scope>NUCLEOTIDE SEQUENCE [LARGE SCALE GENOMIC DNA]</scope>
    <source>
        <strain evidence="2 3">Sa2CUA9</strain>
    </source>
</reference>
<proteinExistence type="predicted"/>
<dbReference type="CDD" id="cd04301">
    <property type="entry name" value="NAT_SF"/>
    <property type="match status" value="1"/>
</dbReference>
<dbReference type="SUPFAM" id="SSF55729">
    <property type="entry name" value="Acyl-CoA N-acyltransferases (Nat)"/>
    <property type="match status" value="1"/>
</dbReference>
<dbReference type="EMBL" id="JACSQF010000001">
    <property type="protein sequence ID" value="MBD7979475.1"/>
    <property type="molecule type" value="Genomic_DNA"/>
</dbReference>
<dbReference type="RefSeq" id="WP_191800483.1">
    <property type="nucleotide sequence ID" value="NZ_JACSQF010000001.1"/>
</dbReference>
<name>A0ABR8TUP8_9CELL</name>
<dbReference type="Proteomes" id="UP000655570">
    <property type="component" value="Unassembled WGS sequence"/>
</dbReference>
<keyword evidence="3" id="KW-1185">Reference proteome</keyword>
<feature type="domain" description="N-acetyltransferase" evidence="1">
    <location>
        <begin position="21"/>
        <end position="175"/>
    </location>
</feature>
<evidence type="ECO:0000313" key="3">
    <source>
        <dbReference type="Proteomes" id="UP000655570"/>
    </source>
</evidence>
<gene>
    <name evidence="2" type="ORF">H9641_01900</name>
</gene>
<protein>
    <submittedName>
        <fullName evidence="2">GNAT family N-acetyltransferase</fullName>
    </submittedName>
</protein>
<dbReference type="Gene3D" id="3.40.630.30">
    <property type="match status" value="1"/>
</dbReference>
<comment type="caution">
    <text evidence="2">The sequence shown here is derived from an EMBL/GenBank/DDBJ whole genome shotgun (WGS) entry which is preliminary data.</text>
</comment>
<sequence length="208" mass="22785">MTEPLLPDSLALAIGCHHDGPGLADLSRARLPSMPHLHDEELWSTTYRFGPGFHPRDRYFPVLREQGERSDVRDERVVAFAWVDAALDEQAGVAEPWWCLNAIAVSGDRSGAGLGSYLVRKVVEQARAAGVSTLYGQTPPEAAGFWERLGFRVGGVDEMLASDRLVTLADGRTLRPVVTPEPGHRFFVLNGLQGPTDAPRLLPAQYES</sequence>
<accession>A0ABR8TUP8</accession>